<proteinExistence type="predicted"/>
<keyword evidence="4" id="KW-0812">Transmembrane</keyword>
<dbReference type="PROSITE" id="PS50002">
    <property type="entry name" value="SH3"/>
    <property type="match status" value="1"/>
</dbReference>
<accession>A0AAE0J7V2</accession>
<dbReference type="GeneID" id="87860636"/>
<reference evidence="6" key="1">
    <citation type="journal article" date="2023" name="Mol. Phylogenet. Evol.">
        <title>Genome-scale phylogeny and comparative genomics of the fungal order Sordariales.</title>
        <authorList>
            <person name="Hensen N."/>
            <person name="Bonometti L."/>
            <person name="Westerberg I."/>
            <person name="Brannstrom I.O."/>
            <person name="Guillou S."/>
            <person name="Cros-Aarteil S."/>
            <person name="Calhoun S."/>
            <person name="Haridas S."/>
            <person name="Kuo A."/>
            <person name="Mondo S."/>
            <person name="Pangilinan J."/>
            <person name="Riley R."/>
            <person name="LaButti K."/>
            <person name="Andreopoulos B."/>
            <person name="Lipzen A."/>
            <person name="Chen C."/>
            <person name="Yan M."/>
            <person name="Daum C."/>
            <person name="Ng V."/>
            <person name="Clum A."/>
            <person name="Steindorff A."/>
            <person name="Ohm R.A."/>
            <person name="Martin F."/>
            <person name="Silar P."/>
            <person name="Natvig D.O."/>
            <person name="Lalanne C."/>
            <person name="Gautier V."/>
            <person name="Ament-Velasquez S.L."/>
            <person name="Kruys A."/>
            <person name="Hutchinson M.I."/>
            <person name="Powell A.J."/>
            <person name="Barry K."/>
            <person name="Miller A.N."/>
            <person name="Grigoriev I.V."/>
            <person name="Debuchy R."/>
            <person name="Gladieux P."/>
            <person name="Hiltunen Thoren M."/>
            <person name="Johannesson H."/>
        </authorList>
    </citation>
    <scope>NUCLEOTIDE SEQUENCE</scope>
    <source>
        <strain evidence="6">CBS 560.94</strain>
    </source>
</reference>
<keyword evidence="4" id="KW-1133">Transmembrane helix</keyword>
<evidence type="ECO:0000256" key="3">
    <source>
        <dbReference type="SAM" id="MobiDB-lite"/>
    </source>
</evidence>
<evidence type="ECO:0000313" key="6">
    <source>
        <dbReference type="EMBL" id="KAK3338576.1"/>
    </source>
</evidence>
<evidence type="ECO:0000313" key="7">
    <source>
        <dbReference type="Proteomes" id="UP001278500"/>
    </source>
</evidence>
<protein>
    <recommendedName>
        <fullName evidence="5">SH3 domain-containing protein</fullName>
    </recommendedName>
</protein>
<reference evidence="6" key="2">
    <citation type="submission" date="2023-06" db="EMBL/GenBank/DDBJ databases">
        <authorList>
            <consortium name="Lawrence Berkeley National Laboratory"/>
            <person name="Haridas S."/>
            <person name="Hensen N."/>
            <person name="Bonometti L."/>
            <person name="Westerberg I."/>
            <person name="Brannstrom I.O."/>
            <person name="Guillou S."/>
            <person name="Cros-Aarteil S."/>
            <person name="Calhoun S."/>
            <person name="Kuo A."/>
            <person name="Mondo S."/>
            <person name="Pangilinan J."/>
            <person name="Riley R."/>
            <person name="Labutti K."/>
            <person name="Andreopoulos B."/>
            <person name="Lipzen A."/>
            <person name="Chen C."/>
            <person name="Yanf M."/>
            <person name="Daum C."/>
            <person name="Ng V."/>
            <person name="Clum A."/>
            <person name="Steindorff A."/>
            <person name="Ohm R."/>
            <person name="Martin F."/>
            <person name="Silar P."/>
            <person name="Natvig D."/>
            <person name="Lalanne C."/>
            <person name="Gautier V."/>
            <person name="Ament-Velasquez S.L."/>
            <person name="Kruys A."/>
            <person name="Hutchinson M.I."/>
            <person name="Powell A.J."/>
            <person name="Barry K."/>
            <person name="Miller A.N."/>
            <person name="Grigoriev I.V."/>
            <person name="Debuchy R."/>
            <person name="Gladieux P."/>
            <person name="Thoren M.H."/>
            <person name="Johannesson H."/>
        </authorList>
    </citation>
    <scope>NUCLEOTIDE SEQUENCE</scope>
    <source>
        <strain evidence="6">CBS 560.94</strain>
    </source>
</reference>
<sequence>MTLSHNQPDQPPMASLIDIGEYVMPDIQHPDESDGMCSIKTTPISGSEYGGDDQKEPLMPKESLPTTKASVSEAHAGTQSNLVPSNKVIIAERPFDARNSLELSFSYGDILHVIGRKNDQWYKAFNPAQPDVRGLVPVAYFRDVDFWDTKLWGTRLGEIVFVGSILSSFLFGVFGPFIPFGGLFFLDWRSSVEPTTPCTSSSSCANKVQIPLCGPTKPYQPYHLLPAYNQTAYGILDCNHNATHAELWLSFFDKSTAATLVHFHDRGGMPNEIDCRPWKRPMLRYTEASGLNEFTPEEWAIQYLFLKEDRSVADFVILPSLGIDTPGPISCHNDETSLRRRSHQYIVQMEVVRQQIARKRQLEIKELEDKKKKSETTRKPSGFF</sequence>
<comment type="caution">
    <text evidence="6">The sequence shown here is derived from an EMBL/GenBank/DDBJ whole genome shotgun (WGS) entry which is preliminary data.</text>
</comment>
<gene>
    <name evidence="6" type="ORF">B0H65DRAFT_327400</name>
</gene>
<evidence type="ECO:0000256" key="1">
    <source>
        <dbReference type="ARBA" id="ARBA00022443"/>
    </source>
</evidence>
<evidence type="ECO:0000256" key="2">
    <source>
        <dbReference type="PROSITE-ProRule" id="PRU00192"/>
    </source>
</evidence>
<dbReference type="SMART" id="SM00326">
    <property type="entry name" value="SH3"/>
    <property type="match status" value="1"/>
</dbReference>
<feature type="transmembrane region" description="Helical" evidence="4">
    <location>
        <begin position="159"/>
        <end position="186"/>
    </location>
</feature>
<evidence type="ECO:0000259" key="5">
    <source>
        <dbReference type="PROSITE" id="PS50002"/>
    </source>
</evidence>
<dbReference type="Pfam" id="PF00018">
    <property type="entry name" value="SH3_1"/>
    <property type="match status" value="1"/>
</dbReference>
<dbReference type="RefSeq" id="XP_062678027.1">
    <property type="nucleotide sequence ID" value="XM_062823482.1"/>
</dbReference>
<dbReference type="InterPro" id="IPR001452">
    <property type="entry name" value="SH3_domain"/>
</dbReference>
<keyword evidence="7" id="KW-1185">Reference proteome</keyword>
<name>A0AAE0J7V2_9PEZI</name>
<dbReference type="EMBL" id="JAUEPP010000008">
    <property type="protein sequence ID" value="KAK3338576.1"/>
    <property type="molecule type" value="Genomic_DNA"/>
</dbReference>
<organism evidence="6 7">
    <name type="scientific">Neurospora tetraspora</name>
    <dbReference type="NCBI Taxonomy" id="94610"/>
    <lineage>
        <taxon>Eukaryota</taxon>
        <taxon>Fungi</taxon>
        <taxon>Dikarya</taxon>
        <taxon>Ascomycota</taxon>
        <taxon>Pezizomycotina</taxon>
        <taxon>Sordariomycetes</taxon>
        <taxon>Sordariomycetidae</taxon>
        <taxon>Sordariales</taxon>
        <taxon>Sordariaceae</taxon>
        <taxon>Neurospora</taxon>
    </lineage>
</organism>
<keyword evidence="1 2" id="KW-0728">SH3 domain</keyword>
<dbReference type="Proteomes" id="UP001278500">
    <property type="component" value="Unassembled WGS sequence"/>
</dbReference>
<dbReference type="AlphaFoldDB" id="A0AAE0J7V2"/>
<evidence type="ECO:0000256" key="4">
    <source>
        <dbReference type="SAM" id="Phobius"/>
    </source>
</evidence>
<dbReference type="InterPro" id="IPR036028">
    <property type="entry name" value="SH3-like_dom_sf"/>
</dbReference>
<feature type="region of interest" description="Disordered" evidence="3">
    <location>
        <begin position="27"/>
        <end position="65"/>
    </location>
</feature>
<dbReference type="SUPFAM" id="SSF50044">
    <property type="entry name" value="SH3-domain"/>
    <property type="match status" value="1"/>
</dbReference>
<dbReference type="Gene3D" id="2.30.30.40">
    <property type="entry name" value="SH3 Domains"/>
    <property type="match status" value="1"/>
</dbReference>
<keyword evidence="4" id="KW-0472">Membrane</keyword>
<feature type="domain" description="SH3" evidence="5">
    <location>
        <begin position="84"/>
        <end position="146"/>
    </location>
</feature>